<organism evidence="6 7">
    <name type="scientific">Belliella marina</name>
    <dbReference type="NCBI Taxonomy" id="1644146"/>
    <lineage>
        <taxon>Bacteria</taxon>
        <taxon>Pseudomonadati</taxon>
        <taxon>Bacteroidota</taxon>
        <taxon>Cytophagia</taxon>
        <taxon>Cytophagales</taxon>
        <taxon>Cyclobacteriaceae</taxon>
        <taxon>Belliella</taxon>
    </lineage>
</organism>
<evidence type="ECO:0000313" key="7">
    <source>
        <dbReference type="Proteomes" id="UP001597361"/>
    </source>
</evidence>
<dbReference type="RefSeq" id="WP_376884922.1">
    <property type="nucleotide sequence ID" value="NZ_JBHUHR010000021.1"/>
</dbReference>
<evidence type="ECO:0000256" key="3">
    <source>
        <dbReference type="ARBA" id="ARBA00022692"/>
    </source>
</evidence>
<comment type="subcellular location">
    <subcellularLocation>
        <location evidence="1">Cell outer membrane</location>
    </subcellularLocation>
</comment>
<keyword evidence="7" id="KW-1185">Reference proteome</keyword>
<proteinExistence type="predicted"/>
<dbReference type="Gene3D" id="1.20.1600.10">
    <property type="entry name" value="Outer membrane efflux proteins (OEP)"/>
    <property type="match status" value="1"/>
</dbReference>
<evidence type="ECO:0000256" key="2">
    <source>
        <dbReference type="ARBA" id="ARBA00022452"/>
    </source>
</evidence>
<evidence type="ECO:0000256" key="5">
    <source>
        <dbReference type="ARBA" id="ARBA00023237"/>
    </source>
</evidence>
<sequence length="448" mass="51328">MNIKVVAFLAFSMYANSGFGQTILDGYIQEGFAKNQSIQQQGIALEKSIYALKEAKSLFLPNVAFHTDYFLADGGRTVDFPAGDMLNPVYGTLNQLTNSSNFPQIENESILLNPNNFYDAKFRTTLPLLNREIAYNRRIKREQVSLQQVEIALYKRELAKEIKQAYFQYLQSDQSIKIYESALELVIENKRINESLFANGKVNRTVLFRADNEIARYIALLETSRQNTNSAKAYFNFLLNRDLTESILIDDSYRDVAIAIQDGDVISQREELGKLSIAASINKQVEGMSKSFIVPKISTFLDLGSQGFDWKFDNKTRYSFFGVSMQWELFGAGKNTYKIKQVELENRIIQSQTDYVEQQLRLHLTTAINSYRASVVSYNSAVKAYGTSQKYYSDMQKMYRENQVLFIELLDAHNQQVQAELQLNISLFDTYIKSAEIERANATFNLND</sequence>
<keyword evidence="5" id="KW-0998">Cell outer membrane</keyword>
<keyword evidence="2" id="KW-1134">Transmembrane beta strand</keyword>
<name>A0ABW4VIU6_9BACT</name>
<accession>A0ABW4VIU6</accession>
<reference evidence="7" key="1">
    <citation type="journal article" date="2019" name="Int. J. Syst. Evol. Microbiol.">
        <title>The Global Catalogue of Microorganisms (GCM) 10K type strain sequencing project: providing services to taxonomists for standard genome sequencing and annotation.</title>
        <authorList>
            <consortium name="The Broad Institute Genomics Platform"/>
            <consortium name="The Broad Institute Genome Sequencing Center for Infectious Disease"/>
            <person name="Wu L."/>
            <person name="Ma J."/>
        </authorList>
    </citation>
    <scope>NUCLEOTIDE SEQUENCE [LARGE SCALE GENOMIC DNA]</scope>
    <source>
        <strain evidence="7">CGMCC 1.15180</strain>
    </source>
</reference>
<protein>
    <submittedName>
        <fullName evidence="6">TolC family protein</fullName>
    </submittedName>
</protein>
<dbReference type="SUPFAM" id="SSF56954">
    <property type="entry name" value="Outer membrane efflux proteins (OEP)"/>
    <property type="match status" value="1"/>
</dbReference>
<dbReference type="PANTHER" id="PTHR30026:SF20">
    <property type="entry name" value="OUTER MEMBRANE PROTEIN TOLC"/>
    <property type="match status" value="1"/>
</dbReference>
<dbReference type="Proteomes" id="UP001597361">
    <property type="component" value="Unassembled WGS sequence"/>
</dbReference>
<evidence type="ECO:0000256" key="4">
    <source>
        <dbReference type="ARBA" id="ARBA00023136"/>
    </source>
</evidence>
<keyword evidence="3" id="KW-0812">Transmembrane</keyword>
<evidence type="ECO:0000313" key="6">
    <source>
        <dbReference type="EMBL" id="MFD2034607.1"/>
    </source>
</evidence>
<dbReference type="PANTHER" id="PTHR30026">
    <property type="entry name" value="OUTER MEMBRANE PROTEIN TOLC"/>
    <property type="match status" value="1"/>
</dbReference>
<keyword evidence="4" id="KW-0472">Membrane</keyword>
<comment type="caution">
    <text evidence="6">The sequence shown here is derived from an EMBL/GenBank/DDBJ whole genome shotgun (WGS) entry which is preliminary data.</text>
</comment>
<dbReference type="EMBL" id="JBHUHR010000021">
    <property type="protein sequence ID" value="MFD2034607.1"/>
    <property type="molecule type" value="Genomic_DNA"/>
</dbReference>
<dbReference type="InterPro" id="IPR051906">
    <property type="entry name" value="TolC-like"/>
</dbReference>
<gene>
    <name evidence="6" type="ORF">ACFSKL_07405</name>
</gene>
<evidence type="ECO:0000256" key="1">
    <source>
        <dbReference type="ARBA" id="ARBA00004442"/>
    </source>
</evidence>